<evidence type="ECO:0000256" key="7">
    <source>
        <dbReference type="ARBA" id="ARBA00048478"/>
    </source>
</evidence>
<dbReference type="Gene3D" id="3.40.50.300">
    <property type="entry name" value="P-loop containing nucleotide triphosphate hydrolases"/>
    <property type="match status" value="1"/>
</dbReference>
<keyword evidence="11" id="KW-1185">Reference proteome</keyword>
<comment type="catalytic activity">
    <reaction evidence="6 8">
        <text>dCMP + ATP = dCDP + ADP</text>
        <dbReference type="Rhea" id="RHEA:25094"/>
        <dbReference type="ChEBI" id="CHEBI:30616"/>
        <dbReference type="ChEBI" id="CHEBI:57566"/>
        <dbReference type="ChEBI" id="CHEBI:58593"/>
        <dbReference type="ChEBI" id="CHEBI:456216"/>
        <dbReference type="EC" id="2.7.4.25"/>
    </reaction>
</comment>
<dbReference type="SUPFAM" id="SSF52540">
    <property type="entry name" value="P-loop containing nucleoside triphosphate hydrolases"/>
    <property type="match status" value="1"/>
</dbReference>
<evidence type="ECO:0000256" key="6">
    <source>
        <dbReference type="ARBA" id="ARBA00047615"/>
    </source>
</evidence>
<name>A0A517YTP7_9BACT</name>
<dbReference type="GO" id="GO:0036431">
    <property type="term" value="F:dCMP kinase activity"/>
    <property type="evidence" value="ECO:0007669"/>
    <property type="project" value="InterPro"/>
</dbReference>
<keyword evidence="8" id="KW-0963">Cytoplasm</keyword>
<evidence type="ECO:0000313" key="10">
    <source>
        <dbReference type="EMBL" id="QDU33588.1"/>
    </source>
</evidence>
<feature type="domain" description="Cytidylate kinase" evidence="9">
    <location>
        <begin position="6"/>
        <end position="221"/>
    </location>
</feature>
<dbReference type="GO" id="GO:0005829">
    <property type="term" value="C:cytosol"/>
    <property type="evidence" value="ECO:0007669"/>
    <property type="project" value="TreeGrafter"/>
</dbReference>
<dbReference type="HAMAP" id="MF_00238">
    <property type="entry name" value="Cytidyl_kinase_type1"/>
    <property type="match status" value="1"/>
</dbReference>
<dbReference type="KEGG" id="pcor:KS4_16390"/>
<dbReference type="GO" id="GO:0036430">
    <property type="term" value="F:CMP kinase activity"/>
    <property type="evidence" value="ECO:0007669"/>
    <property type="project" value="RHEA"/>
</dbReference>
<evidence type="ECO:0000256" key="1">
    <source>
        <dbReference type="ARBA" id="ARBA00009427"/>
    </source>
</evidence>
<proteinExistence type="inferred from homology"/>
<accession>A0A517YTP7</accession>
<evidence type="ECO:0000256" key="4">
    <source>
        <dbReference type="ARBA" id="ARBA00022777"/>
    </source>
</evidence>
<keyword evidence="2 8" id="KW-0808">Transferase</keyword>
<dbReference type="EMBL" id="CP036425">
    <property type="protein sequence ID" value="QDU33588.1"/>
    <property type="molecule type" value="Genomic_DNA"/>
</dbReference>
<reference evidence="10 11" key="1">
    <citation type="submission" date="2019-02" db="EMBL/GenBank/DDBJ databases">
        <title>Deep-cultivation of Planctomycetes and their phenomic and genomic characterization uncovers novel biology.</title>
        <authorList>
            <person name="Wiegand S."/>
            <person name="Jogler M."/>
            <person name="Boedeker C."/>
            <person name="Pinto D."/>
            <person name="Vollmers J."/>
            <person name="Rivas-Marin E."/>
            <person name="Kohn T."/>
            <person name="Peeters S.H."/>
            <person name="Heuer A."/>
            <person name="Rast P."/>
            <person name="Oberbeckmann S."/>
            <person name="Bunk B."/>
            <person name="Jeske O."/>
            <person name="Meyerdierks A."/>
            <person name="Storesund J.E."/>
            <person name="Kallscheuer N."/>
            <person name="Luecker S."/>
            <person name="Lage O.M."/>
            <person name="Pohl T."/>
            <person name="Merkel B.J."/>
            <person name="Hornburger P."/>
            <person name="Mueller R.-W."/>
            <person name="Bruemmer F."/>
            <person name="Labrenz M."/>
            <person name="Spormann A.M."/>
            <person name="Op den Camp H."/>
            <person name="Overmann J."/>
            <person name="Amann R."/>
            <person name="Jetten M.S.M."/>
            <person name="Mascher T."/>
            <person name="Medema M.H."/>
            <person name="Devos D.P."/>
            <person name="Kaster A.-K."/>
            <person name="Ovreas L."/>
            <person name="Rohde M."/>
            <person name="Galperin M.Y."/>
            <person name="Jogler C."/>
        </authorList>
    </citation>
    <scope>NUCLEOTIDE SEQUENCE [LARGE SCALE GENOMIC DNA]</scope>
    <source>
        <strain evidence="10 11">KS4</strain>
    </source>
</reference>
<protein>
    <recommendedName>
        <fullName evidence="8">Cytidylate kinase</fullName>
        <shortName evidence="8">CK</shortName>
        <ecNumber evidence="8">2.7.4.25</ecNumber>
    </recommendedName>
    <alternativeName>
        <fullName evidence="8">Cytidine monophosphate kinase</fullName>
        <shortName evidence="8">CMP kinase</shortName>
    </alternativeName>
</protein>
<sequence length="232" mass="26058">MDQLIVTLDGPAGSGKSSVARFLAKRLGLEFLDTGAMYRGLTAKALHRGINPATESHAVIELARNTPMRFDWNEDPPRLYVGKLDVTDRIRDRDVTGSTSEVACLAAVRQVLVETQRRIGKEHPKLVTEGRDQGSVVFPQANVKFFLDATPTIRAKRRVLQLQEAGKRADLEQIRRDIIERDRRDSTRKEGPLICPDDAIRVDTSGMNREQVISHLENLVREKMNIPPSPDQ</sequence>
<dbReference type="Pfam" id="PF02224">
    <property type="entry name" value="Cytidylate_kin"/>
    <property type="match status" value="1"/>
</dbReference>
<organism evidence="10 11">
    <name type="scientific">Poriferisphaera corsica</name>
    <dbReference type="NCBI Taxonomy" id="2528020"/>
    <lineage>
        <taxon>Bacteria</taxon>
        <taxon>Pseudomonadati</taxon>
        <taxon>Planctomycetota</taxon>
        <taxon>Phycisphaerae</taxon>
        <taxon>Phycisphaerales</taxon>
        <taxon>Phycisphaeraceae</taxon>
        <taxon>Poriferisphaera</taxon>
    </lineage>
</organism>
<dbReference type="PANTHER" id="PTHR21299">
    <property type="entry name" value="CYTIDYLATE KINASE/PANTOATE-BETA-ALANINE LIGASE"/>
    <property type="match status" value="1"/>
</dbReference>
<keyword evidence="5 8" id="KW-0067">ATP-binding</keyword>
<dbReference type="RefSeq" id="WP_200761687.1">
    <property type="nucleotide sequence ID" value="NZ_CP036425.1"/>
</dbReference>
<dbReference type="InterPro" id="IPR003136">
    <property type="entry name" value="Cytidylate_kin"/>
</dbReference>
<dbReference type="EC" id="2.7.4.25" evidence="8"/>
<dbReference type="NCBIfam" id="TIGR00017">
    <property type="entry name" value="cmk"/>
    <property type="match status" value="1"/>
</dbReference>
<dbReference type="GO" id="GO:0005524">
    <property type="term" value="F:ATP binding"/>
    <property type="evidence" value="ECO:0007669"/>
    <property type="project" value="UniProtKB-UniRule"/>
</dbReference>
<evidence type="ECO:0000256" key="5">
    <source>
        <dbReference type="ARBA" id="ARBA00022840"/>
    </source>
</evidence>
<evidence type="ECO:0000313" key="11">
    <source>
        <dbReference type="Proteomes" id="UP000317369"/>
    </source>
</evidence>
<dbReference type="GO" id="GO:0015949">
    <property type="term" value="P:nucleobase-containing small molecule interconversion"/>
    <property type="evidence" value="ECO:0007669"/>
    <property type="project" value="TreeGrafter"/>
</dbReference>
<gene>
    <name evidence="8 10" type="primary">cmk</name>
    <name evidence="10" type="ORF">KS4_16390</name>
</gene>
<dbReference type="Proteomes" id="UP000317369">
    <property type="component" value="Chromosome"/>
</dbReference>
<keyword evidence="3 8" id="KW-0547">Nucleotide-binding</keyword>
<evidence type="ECO:0000259" key="9">
    <source>
        <dbReference type="Pfam" id="PF02224"/>
    </source>
</evidence>
<evidence type="ECO:0000256" key="8">
    <source>
        <dbReference type="HAMAP-Rule" id="MF_00238"/>
    </source>
</evidence>
<dbReference type="CDD" id="cd02020">
    <property type="entry name" value="CMPK"/>
    <property type="match status" value="1"/>
</dbReference>
<keyword evidence="4 8" id="KW-0418">Kinase</keyword>
<comment type="similarity">
    <text evidence="1 8">Belongs to the cytidylate kinase family. Type 1 subfamily.</text>
</comment>
<dbReference type="InterPro" id="IPR011994">
    <property type="entry name" value="Cytidylate_kinase_dom"/>
</dbReference>
<dbReference type="GO" id="GO:0006220">
    <property type="term" value="P:pyrimidine nucleotide metabolic process"/>
    <property type="evidence" value="ECO:0007669"/>
    <property type="project" value="UniProtKB-UniRule"/>
</dbReference>
<dbReference type="PANTHER" id="PTHR21299:SF2">
    <property type="entry name" value="CYTIDYLATE KINASE"/>
    <property type="match status" value="1"/>
</dbReference>
<dbReference type="InterPro" id="IPR027417">
    <property type="entry name" value="P-loop_NTPase"/>
</dbReference>
<comment type="subcellular location">
    <subcellularLocation>
        <location evidence="8">Cytoplasm</location>
    </subcellularLocation>
</comment>
<dbReference type="AlphaFoldDB" id="A0A517YTP7"/>
<evidence type="ECO:0000256" key="3">
    <source>
        <dbReference type="ARBA" id="ARBA00022741"/>
    </source>
</evidence>
<feature type="binding site" evidence="8">
    <location>
        <begin position="10"/>
        <end position="18"/>
    </location>
    <ligand>
        <name>ATP</name>
        <dbReference type="ChEBI" id="CHEBI:30616"/>
    </ligand>
</feature>
<comment type="catalytic activity">
    <reaction evidence="7 8">
        <text>CMP + ATP = CDP + ADP</text>
        <dbReference type="Rhea" id="RHEA:11600"/>
        <dbReference type="ChEBI" id="CHEBI:30616"/>
        <dbReference type="ChEBI" id="CHEBI:58069"/>
        <dbReference type="ChEBI" id="CHEBI:60377"/>
        <dbReference type="ChEBI" id="CHEBI:456216"/>
        <dbReference type="EC" id="2.7.4.25"/>
    </reaction>
</comment>
<evidence type="ECO:0000256" key="2">
    <source>
        <dbReference type="ARBA" id="ARBA00022679"/>
    </source>
</evidence>